<sequence length="119" mass="13800">MAVTLYGIKNCDTIKKARKWLEAQQIDYSFHDFRVDGLDTNLLEQWFADVGWETLLNKRGTTWRQLSEEIKSSINEASARQLMLDNPAIIKRPVLDTGSERHVGFSEASYQTYFKHQTS</sequence>
<dbReference type="CDD" id="cd03035">
    <property type="entry name" value="ArsC_Yffb"/>
    <property type="match status" value="1"/>
</dbReference>
<protein>
    <submittedName>
        <fullName evidence="3">ArsC family reductase</fullName>
    </submittedName>
</protein>
<dbReference type="SUPFAM" id="SSF52833">
    <property type="entry name" value="Thioredoxin-like"/>
    <property type="match status" value="1"/>
</dbReference>
<dbReference type="OrthoDB" id="9803749at2"/>
<dbReference type="RefSeq" id="WP_138987850.1">
    <property type="nucleotide sequence ID" value="NZ_CP043869.1"/>
</dbReference>
<dbReference type="Pfam" id="PF03960">
    <property type="entry name" value="ArsC"/>
    <property type="match status" value="1"/>
</dbReference>
<gene>
    <name evidence="3" type="ORF">F0U83_13950</name>
</gene>
<organism evidence="3 4">
    <name type="scientific">Neptunomonas concharum</name>
    <dbReference type="NCBI Taxonomy" id="1031538"/>
    <lineage>
        <taxon>Bacteria</taxon>
        <taxon>Pseudomonadati</taxon>
        <taxon>Pseudomonadota</taxon>
        <taxon>Gammaproteobacteria</taxon>
        <taxon>Oceanospirillales</taxon>
        <taxon>Oceanospirillaceae</taxon>
        <taxon>Neptunomonas</taxon>
    </lineage>
</organism>
<dbReference type="PANTHER" id="PTHR30041:SF8">
    <property type="entry name" value="PROTEIN YFFB"/>
    <property type="match status" value="1"/>
</dbReference>
<dbReference type="NCBIfam" id="TIGR01617">
    <property type="entry name" value="arsC_related"/>
    <property type="match status" value="1"/>
</dbReference>
<reference evidence="3 4" key="1">
    <citation type="journal article" date="2019" name="Biochem. Eng. J.">
        <title>Metabolic engineering of the marine bacteria Neptunomonas concharum for the production of acetoin and meso-2,3-butanediol from acetate.</title>
        <authorList>
            <person name="Li W."/>
            <person name="Pu N."/>
            <person name="Liu C.-X."/>
            <person name="Yuan Q.-P."/>
            <person name="Li Z.-J."/>
        </authorList>
    </citation>
    <scope>NUCLEOTIDE SEQUENCE [LARGE SCALE GENOMIC DNA]</scope>
    <source>
        <strain evidence="3 4">JCM17730</strain>
    </source>
</reference>
<evidence type="ECO:0000313" key="4">
    <source>
        <dbReference type="Proteomes" id="UP000324760"/>
    </source>
</evidence>
<accession>A0A5P1REP8</accession>
<dbReference type="InterPro" id="IPR006504">
    <property type="entry name" value="Tscrpt_reg_Spx/MgsR"/>
</dbReference>
<evidence type="ECO:0000313" key="3">
    <source>
        <dbReference type="EMBL" id="QEQ97735.1"/>
    </source>
</evidence>
<keyword evidence="4" id="KW-1185">Reference proteome</keyword>
<dbReference type="Gene3D" id="3.40.30.10">
    <property type="entry name" value="Glutaredoxin"/>
    <property type="match status" value="1"/>
</dbReference>
<dbReference type="InterPro" id="IPR036249">
    <property type="entry name" value="Thioredoxin-like_sf"/>
</dbReference>
<name>A0A5P1REP8_9GAMM</name>
<dbReference type="EMBL" id="CP043869">
    <property type="protein sequence ID" value="QEQ97735.1"/>
    <property type="molecule type" value="Genomic_DNA"/>
</dbReference>
<proteinExistence type="inferred from homology"/>
<comment type="similarity">
    <text evidence="1 2">Belongs to the ArsC family.</text>
</comment>
<evidence type="ECO:0000256" key="2">
    <source>
        <dbReference type="PROSITE-ProRule" id="PRU01282"/>
    </source>
</evidence>
<dbReference type="PROSITE" id="PS51353">
    <property type="entry name" value="ARSC"/>
    <property type="match status" value="1"/>
</dbReference>
<dbReference type="NCBIfam" id="NF008107">
    <property type="entry name" value="PRK10853.1"/>
    <property type="match status" value="1"/>
</dbReference>
<dbReference type="KEGG" id="ncu:F0U83_13950"/>
<evidence type="ECO:0000256" key="1">
    <source>
        <dbReference type="ARBA" id="ARBA00007198"/>
    </source>
</evidence>
<dbReference type="PANTHER" id="PTHR30041">
    <property type="entry name" value="ARSENATE REDUCTASE"/>
    <property type="match status" value="1"/>
</dbReference>
<dbReference type="Proteomes" id="UP000324760">
    <property type="component" value="Chromosome"/>
</dbReference>
<dbReference type="InterPro" id="IPR006660">
    <property type="entry name" value="Arsenate_reductase-like"/>
</dbReference>
<dbReference type="AlphaFoldDB" id="A0A5P1REP8"/>